<sequence length="40" mass="4381">EGAQEYLTIMSYIGTAHKHGINAFTAIREALLGNSDIIFN</sequence>
<evidence type="ECO:0000313" key="2">
    <source>
        <dbReference type="Proteomes" id="UP000184301"/>
    </source>
</evidence>
<dbReference type="EMBL" id="FQZY01000120">
    <property type="protein sequence ID" value="SHK97210.1"/>
    <property type="molecule type" value="Genomic_DNA"/>
</dbReference>
<accession>A0A1M6WTV2</accession>
<dbReference type="AlphaFoldDB" id="A0A1M6WTV2"/>
<feature type="non-terminal residue" evidence="1">
    <location>
        <position position="1"/>
    </location>
</feature>
<keyword evidence="2" id="KW-1185">Reference proteome</keyword>
<protein>
    <recommendedName>
        <fullName evidence="3">Transposase IS66 family protein</fullName>
    </recommendedName>
</protein>
<evidence type="ECO:0000313" key="1">
    <source>
        <dbReference type="EMBL" id="SHK97210.1"/>
    </source>
</evidence>
<name>A0A1M6WTV2_9FIRM</name>
<dbReference type="Proteomes" id="UP000184301">
    <property type="component" value="Unassembled WGS sequence"/>
</dbReference>
<gene>
    <name evidence="1" type="ORF">SAMN02745243_04101</name>
</gene>
<evidence type="ECO:0008006" key="3">
    <source>
        <dbReference type="Google" id="ProtNLM"/>
    </source>
</evidence>
<reference evidence="1 2" key="1">
    <citation type="submission" date="2016-11" db="EMBL/GenBank/DDBJ databases">
        <authorList>
            <person name="Jaros S."/>
            <person name="Januszkiewicz K."/>
            <person name="Wedrychowicz H."/>
        </authorList>
    </citation>
    <scope>NUCLEOTIDE SEQUENCE [LARGE SCALE GENOMIC DNA]</scope>
    <source>
        <strain evidence="1 2">DSM 15480</strain>
    </source>
</reference>
<organism evidence="1 2">
    <name type="scientific">Hespellia stercorisuis DSM 15480</name>
    <dbReference type="NCBI Taxonomy" id="1121950"/>
    <lineage>
        <taxon>Bacteria</taxon>
        <taxon>Bacillati</taxon>
        <taxon>Bacillota</taxon>
        <taxon>Clostridia</taxon>
        <taxon>Lachnospirales</taxon>
        <taxon>Lachnospiraceae</taxon>
        <taxon>Hespellia</taxon>
    </lineage>
</organism>
<proteinExistence type="predicted"/>